<feature type="region of interest" description="Disordered" evidence="1">
    <location>
        <begin position="1"/>
        <end position="34"/>
    </location>
</feature>
<name>A0ABQ4XB50_9ASTR</name>
<dbReference type="EMBL" id="BQNB010009337">
    <property type="protein sequence ID" value="GJS62095.1"/>
    <property type="molecule type" value="Genomic_DNA"/>
</dbReference>
<reference evidence="2" key="1">
    <citation type="journal article" date="2022" name="Int. J. Mol. Sci.">
        <title>Draft Genome of Tanacetum Coccineum: Genomic Comparison of Closely Related Tanacetum-Family Plants.</title>
        <authorList>
            <person name="Yamashiro T."/>
            <person name="Shiraishi A."/>
            <person name="Nakayama K."/>
            <person name="Satake H."/>
        </authorList>
    </citation>
    <scope>NUCLEOTIDE SEQUENCE</scope>
</reference>
<feature type="compositionally biased region" description="Polar residues" evidence="1">
    <location>
        <begin position="7"/>
        <end position="28"/>
    </location>
</feature>
<sequence length="170" mass="18826">MYKVVTTHESQTNETKHGLSSTGMNGASSVRRPMNRDSHVKNSVLANSKKSAKKVAVYVRNNKQTDNTSENVISNKENVIDVDVANASKCQNGFTKDEIFMAMTFDYNRSSLEPQCQMTLVRSSSSLGRQCQMVSAKNNTSGPVPQCLNDVCSQQFRPRSSYKMTSVITV</sequence>
<comment type="caution">
    <text evidence="2">The sequence shown here is derived from an EMBL/GenBank/DDBJ whole genome shotgun (WGS) entry which is preliminary data.</text>
</comment>
<accession>A0ABQ4XB50</accession>
<keyword evidence="3" id="KW-1185">Reference proteome</keyword>
<organism evidence="2 3">
    <name type="scientific">Tanacetum coccineum</name>
    <dbReference type="NCBI Taxonomy" id="301880"/>
    <lineage>
        <taxon>Eukaryota</taxon>
        <taxon>Viridiplantae</taxon>
        <taxon>Streptophyta</taxon>
        <taxon>Embryophyta</taxon>
        <taxon>Tracheophyta</taxon>
        <taxon>Spermatophyta</taxon>
        <taxon>Magnoliopsida</taxon>
        <taxon>eudicotyledons</taxon>
        <taxon>Gunneridae</taxon>
        <taxon>Pentapetalae</taxon>
        <taxon>asterids</taxon>
        <taxon>campanulids</taxon>
        <taxon>Asterales</taxon>
        <taxon>Asteraceae</taxon>
        <taxon>Asteroideae</taxon>
        <taxon>Anthemideae</taxon>
        <taxon>Anthemidinae</taxon>
        <taxon>Tanacetum</taxon>
    </lineage>
</organism>
<protein>
    <submittedName>
        <fullName evidence="2">Uncharacterized protein</fullName>
    </submittedName>
</protein>
<gene>
    <name evidence="2" type="ORF">Tco_0656879</name>
</gene>
<proteinExistence type="predicted"/>
<evidence type="ECO:0000313" key="3">
    <source>
        <dbReference type="Proteomes" id="UP001151760"/>
    </source>
</evidence>
<dbReference type="Proteomes" id="UP001151760">
    <property type="component" value="Unassembled WGS sequence"/>
</dbReference>
<reference evidence="2" key="2">
    <citation type="submission" date="2022-01" db="EMBL/GenBank/DDBJ databases">
        <authorList>
            <person name="Yamashiro T."/>
            <person name="Shiraishi A."/>
            <person name="Satake H."/>
            <person name="Nakayama K."/>
        </authorList>
    </citation>
    <scope>NUCLEOTIDE SEQUENCE</scope>
</reference>
<evidence type="ECO:0000256" key="1">
    <source>
        <dbReference type="SAM" id="MobiDB-lite"/>
    </source>
</evidence>
<evidence type="ECO:0000313" key="2">
    <source>
        <dbReference type="EMBL" id="GJS62095.1"/>
    </source>
</evidence>